<evidence type="ECO:0000313" key="2">
    <source>
        <dbReference type="EMBL" id="GMN32960.1"/>
    </source>
</evidence>
<gene>
    <name evidence="2" type="ORF">TIFTF001_003883</name>
</gene>
<reference evidence="2" key="1">
    <citation type="submission" date="2023-07" db="EMBL/GenBank/DDBJ databases">
        <title>draft genome sequence of fig (Ficus carica).</title>
        <authorList>
            <person name="Takahashi T."/>
            <person name="Nishimura K."/>
        </authorList>
    </citation>
    <scope>NUCLEOTIDE SEQUENCE</scope>
</reference>
<dbReference type="AlphaFoldDB" id="A0AA87ZHP6"/>
<evidence type="ECO:0000313" key="3">
    <source>
        <dbReference type="Proteomes" id="UP001187192"/>
    </source>
</evidence>
<protein>
    <submittedName>
        <fullName evidence="2">Uncharacterized protein</fullName>
    </submittedName>
</protein>
<dbReference type="Gene3D" id="1.10.20.10">
    <property type="entry name" value="Histone, subunit A"/>
    <property type="match status" value="1"/>
</dbReference>
<accession>A0AA87ZHP6</accession>
<keyword evidence="3" id="KW-1185">Reference proteome</keyword>
<dbReference type="Proteomes" id="UP001187192">
    <property type="component" value="Unassembled WGS sequence"/>
</dbReference>
<comment type="caution">
    <text evidence="2">The sequence shown here is derived from an EMBL/GenBank/DDBJ whole genome shotgun (WGS) entry which is preliminary data.</text>
</comment>
<feature type="region of interest" description="Disordered" evidence="1">
    <location>
        <begin position="197"/>
        <end position="223"/>
    </location>
</feature>
<name>A0AA87ZHP6_FICCA</name>
<organism evidence="2 3">
    <name type="scientific">Ficus carica</name>
    <name type="common">Common fig</name>
    <dbReference type="NCBI Taxonomy" id="3494"/>
    <lineage>
        <taxon>Eukaryota</taxon>
        <taxon>Viridiplantae</taxon>
        <taxon>Streptophyta</taxon>
        <taxon>Embryophyta</taxon>
        <taxon>Tracheophyta</taxon>
        <taxon>Spermatophyta</taxon>
        <taxon>Magnoliopsida</taxon>
        <taxon>eudicotyledons</taxon>
        <taxon>Gunneridae</taxon>
        <taxon>Pentapetalae</taxon>
        <taxon>rosids</taxon>
        <taxon>fabids</taxon>
        <taxon>Rosales</taxon>
        <taxon>Moraceae</taxon>
        <taxon>Ficeae</taxon>
        <taxon>Ficus</taxon>
    </lineage>
</organism>
<proteinExistence type="predicted"/>
<dbReference type="GO" id="GO:0046982">
    <property type="term" value="F:protein heterodimerization activity"/>
    <property type="evidence" value="ECO:0007669"/>
    <property type="project" value="InterPro"/>
</dbReference>
<sequence>MLGGCRAQIYQNGTTSSASGAISPCLKMGPTLTNDWIDTSHVLGSFWSSLGVGEEEEVPFSSKILKEEGVSGSTFLEREWMLAVPQIANKEPCTDLADQDGDRDLFTVVTEKASATMTRGRGSHKAISILRGLHSRCLGGGEEGGSDGDVRLGRWGLGGETRRYAALGLRGAYLGGADEGRVATGVDIRDGLFSHRKKMNPSAGASSKQRAGASQPSETSYKRKRGVFQKELQHMMYGFGDDPNVSSFIRLNMFIGPSL</sequence>
<dbReference type="InterPro" id="IPR009072">
    <property type="entry name" value="Histone-fold"/>
</dbReference>
<evidence type="ECO:0000256" key="1">
    <source>
        <dbReference type="SAM" id="MobiDB-lite"/>
    </source>
</evidence>
<feature type="compositionally biased region" description="Polar residues" evidence="1">
    <location>
        <begin position="203"/>
        <end position="219"/>
    </location>
</feature>
<dbReference type="EMBL" id="BTGU01000004">
    <property type="protein sequence ID" value="GMN32960.1"/>
    <property type="molecule type" value="Genomic_DNA"/>
</dbReference>